<keyword evidence="1" id="KW-0547">Nucleotide-binding</keyword>
<dbReference type="InterPro" id="IPR014001">
    <property type="entry name" value="Helicase_ATP-bd"/>
</dbReference>
<dbReference type="PROSITE" id="PS51194">
    <property type="entry name" value="HELICASE_CTER"/>
    <property type="match status" value="1"/>
</dbReference>
<dbReference type="SMART" id="SM00487">
    <property type="entry name" value="DEXDc"/>
    <property type="match status" value="1"/>
</dbReference>
<dbReference type="Pfam" id="PF00271">
    <property type="entry name" value="Helicase_C"/>
    <property type="match status" value="1"/>
</dbReference>
<keyword evidence="2" id="KW-0378">Hydrolase</keyword>
<dbReference type="InterPro" id="IPR057342">
    <property type="entry name" value="DEXDc_RapA"/>
</dbReference>
<feature type="domain" description="Helicase C-terminal" evidence="6">
    <location>
        <begin position="521"/>
        <end position="675"/>
    </location>
</feature>
<dbReference type="PANTHER" id="PTHR45766">
    <property type="entry name" value="DNA ANNEALING HELICASE AND ENDONUCLEASE ZRANB3 FAMILY MEMBER"/>
    <property type="match status" value="1"/>
</dbReference>
<evidence type="ECO:0000259" key="5">
    <source>
        <dbReference type="PROSITE" id="PS51192"/>
    </source>
</evidence>
<evidence type="ECO:0000256" key="4">
    <source>
        <dbReference type="ARBA" id="ARBA00022840"/>
    </source>
</evidence>
<dbReference type="SUPFAM" id="SSF52540">
    <property type="entry name" value="P-loop containing nucleoside triphosphate hydrolases"/>
    <property type="match status" value="2"/>
</dbReference>
<dbReference type="Proteomes" id="UP000236003">
    <property type="component" value="Unassembled WGS sequence"/>
</dbReference>
<accession>A0A2N8R8V6</accession>
<dbReference type="GO" id="GO:0005524">
    <property type="term" value="F:ATP binding"/>
    <property type="evidence" value="ECO:0007669"/>
    <property type="project" value="UniProtKB-KW"/>
</dbReference>
<dbReference type="GO" id="GO:0016787">
    <property type="term" value="F:hydrolase activity"/>
    <property type="evidence" value="ECO:0007669"/>
    <property type="project" value="UniProtKB-KW"/>
</dbReference>
<dbReference type="AlphaFoldDB" id="A0A2N8R8V6"/>
<keyword evidence="3 7" id="KW-0347">Helicase</keyword>
<sequence length="1036" mass="117542">MKPGTRVRLKDNPTRTGIIGAGREGSGRRLRLQVFLSDETEDHFPPSALEPVLRESNSPIACFNSGRYSLAKNLRTAITHHRLSGKLANLIYSLNTTNTDFYPHQFKPVLQFLDSPSNGILIADEVGLGKTIEAGLIWTELRARFDARRLLVICPAMLREKWRDELLNRFGIKADLVNANELRGYLESVRGTPRQEFALIASMQGLRPPSDYGDHNNKQGAAQLARFLEEVDPGDDPLAHLLVIDEAHYLRNAETKTNLLGHLLRPLVENLVLLSATPIQLADTDLFNLLKLLDESAFPHEYLFELSMSVTRPIVQLRDAVLAGRVNRDEFCAAIRQTMDNQFLHESAQLASLLNRPPADEELKDPRARSEIADRLDRVHPLSKVVTRTLKREVQENRVIRVPLDFRAQLNEVEQVFYDQVTQRVREYCQENGLLTGFILTTPQRQMASCMPAACRAWQEKLSRGAIAGFDEAMYELFEDGNDDEGEEPPVLGSLIEQLLEISQSVGDYAQLRANDSKYQLLRDNLRKYRAQFPGKKIVLFSFFRQTLAYLHERLNEDGVSCIVLQGGVDKEATLKAFKSDIGPQVLLSSEVGSEGVDLQFSSLLVNYDLPWNPMKIEQRIGRIDRLGQQSDKILIWNLMYANTIDERIYDRLLTRLDIFRQALGSMESIIGRVIKKMTKELFSHQLSPEEEIQRIELNLQVVAETQLRQEKLEAEAPNLVAHGEFIMNKVRAAKELGRYVRSDDLYAYVTDFIVDAYPGTRFILADGEQELYNVELSMDLRVEFSQFIQEKGLQGQTHLLHGVPLPVLFENCHCAPSPYFERVAQDHPLVRFVTSQLGIQEKTSQRYPVSAVQLPTGVAEGIEPGVYAFSVSRWSFSGAQTNERLVYAARLLDNDEILASEQAEYLVNLAALEGGDWSAAKNVLKADSVVDAYEACREYIADQFGDSKQSMRDENDDRVNLMIKLIRDRADSEVKRIDDRMRALRQSGKERMIPAERGKRDAALRRLKQREAQLRLKQKLEAANYFVTAGVIKVG</sequence>
<dbReference type="PROSITE" id="PS51192">
    <property type="entry name" value="HELICASE_ATP_BIND_1"/>
    <property type="match status" value="1"/>
</dbReference>
<evidence type="ECO:0000313" key="7">
    <source>
        <dbReference type="EMBL" id="PNF57511.1"/>
    </source>
</evidence>
<gene>
    <name evidence="7" type="ORF">CXK99_21295</name>
</gene>
<protein>
    <submittedName>
        <fullName evidence="7">Helicase</fullName>
    </submittedName>
</protein>
<dbReference type="CDD" id="cd18011">
    <property type="entry name" value="DEXDc_RapA"/>
    <property type="match status" value="1"/>
</dbReference>
<reference evidence="7 8" key="1">
    <citation type="submission" date="2018-01" db="EMBL/GenBank/DDBJ databases">
        <title>Denitrification phenotypes of diverse strains of Pseudomonas stutzeri.</title>
        <authorList>
            <person name="Milligan D.A."/>
            <person name="Bergaust L."/>
            <person name="Bakken L.R."/>
            <person name="Frostegard A."/>
        </authorList>
    </citation>
    <scope>NUCLEOTIDE SEQUENCE [LARGE SCALE GENOMIC DNA]</scope>
    <source>
        <strain evidence="7 8">CCUG 44592</strain>
    </source>
</reference>
<dbReference type="GO" id="GO:0004386">
    <property type="term" value="F:helicase activity"/>
    <property type="evidence" value="ECO:0007669"/>
    <property type="project" value="UniProtKB-KW"/>
</dbReference>
<evidence type="ECO:0000256" key="2">
    <source>
        <dbReference type="ARBA" id="ARBA00022801"/>
    </source>
</evidence>
<dbReference type="InterPro" id="IPR038718">
    <property type="entry name" value="SNF2-like_sf"/>
</dbReference>
<dbReference type="Pfam" id="PF00176">
    <property type="entry name" value="SNF2-rel_dom"/>
    <property type="match status" value="1"/>
</dbReference>
<name>A0A2N8R8V6_STUST</name>
<feature type="domain" description="Helicase ATP-binding" evidence="5">
    <location>
        <begin position="111"/>
        <end position="296"/>
    </location>
</feature>
<keyword evidence="4" id="KW-0067">ATP-binding</keyword>
<evidence type="ECO:0000259" key="6">
    <source>
        <dbReference type="PROSITE" id="PS51194"/>
    </source>
</evidence>
<dbReference type="InterPro" id="IPR049730">
    <property type="entry name" value="SNF2/RAD54-like_C"/>
</dbReference>
<dbReference type="EMBL" id="POUM01000029">
    <property type="protein sequence ID" value="PNF57511.1"/>
    <property type="molecule type" value="Genomic_DNA"/>
</dbReference>
<evidence type="ECO:0000256" key="1">
    <source>
        <dbReference type="ARBA" id="ARBA00022741"/>
    </source>
</evidence>
<dbReference type="Gene3D" id="3.40.50.300">
    <property type="entry name" value="P-loop containing nucleotide triphosphate hydrolases"/>
    <property type="match status" value="1"/>
</dbReference>
<dbReference type="CDD" id="cd18793">
    <property type="entry name" value="SF2_C_SNF"/>
    <property type="match status" value="1"/>
</dbReference>
<organism evidence="7 8">
    <name type="scientific">Stutzerimonas stutzeri</name>
    <name type="common">Pseudomonas stutzeri</name>
    <dbReference type="NCBI Taxonomy" id="316"/>
    <lineage>
        <taxon>Bacteria</taxon>
        <taxon>Pseudomonadati</taxon>
        <taxon>Pseudomonadota</taxon>
        <taxon>Gammaproteobacteria</taxon>
        <taxon>Pseudomonadales</taxon>
        <taxon>Pseudomonadaceae</taxon>
        <taxon>Stutzerimonas</taxon>
    </lineage>
</organism>
<comment type="caution">
    <text evidence="7">The sequence shown here is derived from an EMBL/GenBank/DDBJ whole genome shotgun (WGS) entry which is preliminary data.</text>
</comment>
<dbReference type="PANTHER" id="PTHR45766:SF6">
    <property type="entry name" value="SWI_SNF-RELATED MATRIX-ASSOCIATED ACTIN-DEPENDENT REGULATOR OF CHROMATIN SUBFAMILY A-LIKE PROTEIN 1"/>
    <property type="match status" value="1"/>
</dbReference>
<dbReference type="InterPro" id="IPR027417">
    <property type="entry name" value="P-loop_NTPase"/>
</dbReference>
<dbReference type="InterPro" id="IPR000330">
    <property type="entry name" value="SNF2_N"/>
</dbReference>
<dbReference type="Gene3D" id="3.40.50.10810">
    <property type="entry name" value="Tandem AAA-ATPase domain"/>
    <property type="match status" value="1"/>
</dbReference>
<dbReference type="InterPro" id="IPR001650">
    <property type="entry name" value="Helicase_C-like"/>
</dbReference>
<dbReference type="SMART" id="SM00490">
    <property type="entry name" value="HELICc"/>
    <property type="match status" value="1"/>
</dbReference>
<proteinExistence type="predicted"/>
<evidence type="ECO:0000313" key="8">
    <source>
        <dbReference type="Proteomes" id="UP000236003"/>
    </source>
</evidence>
<evidence type="ECO:0000256" key="3">
    <source>
        <dbReference type="ARBA" id="ARBA00022806"/>
    </source>
</evidence>